<dbReference type="RefSeq" id="XP_004039449.1">
    <property type="nucleotide sequence ID" value="XM_004039401.1"/>
</dbReference>
<reference evidence="2 3" key="1">
    <citation type="submission" date="2011-07" db="EMBL/GenBank/DDBJ databases">
        <authorList>
            <person name="Coyne R."/>
            <person name="Brami D."/>
            <person name="Johnson J."/>
            <person name="Hostetler J."/>
            <person name="Hannick L."/>
            <person name="Clark T."/>
            <person name="Cassidy-Hanley D."/>
            <person name="Inman J."/>
        </authorList>
    </citation>
    <scope>NUCLEOTIDE SEQUENCE [LARGE SCALE GENOMIC DNA]</scope>
    <source>
        <strain evidence="2 3">G5</strain>
    </source>
</reference>
<dbReference type="SMART" id="SM00327">
    <property type="entry name" value="VWA"/>
    <property type="match status" value="1"/>
</dbReference>
<dbReference type="GeneID" id="14910334"/>
<evidence type="ECO:0000259" key="1">
    <source>
        <dbReference type="PROSITE" id="PS50234"/>
    </source>
</evidence>
<dbReference type="Proteomes" id="UP000008983">
    <property type="component" value="Unassembled WGS sequence"/>
</dbReference>
<dbReference type="PROSITE" id="PS50234">
    <property type="entry name" value="VWFA"/>
    <property type="match status" value="1"/>
</dbReference>
<keyword evidence="2" id="KW-0436">Ligase</keyword>
<dbReference type="PANTHER" id="PTHR10579:SF43">
    <property type="entry name" value="ZINC FINGER (C3HC4-TYPE RING FINGER) FAMILY PROTEIN"/>
    <property type="match status" value="1"/>
</dbReference>
<dbReference type="InterPro" id="IPR051266">
    <property type="entry name" value="CLCR"/>
</dbReference>
<accession>G0QKW1</accession>
<dbReference type="EMBL" id="GL983199">
    <property type="protein sequence ID" value="EGR34145.1"/>
    <property type="molecule type" value="Genomic_DNA"/>
</dbReference>
<dbReference type="SUPFAM" id="SSF53300">
    <property type="entry name" value="vWA-like"/>
    <property type="match status" value="1"/>
</dbReference>
<dbReference type="eggNOG" id="ENOG502S31S">
    <property type="taxonomic scope" value="Eukaryota"/>
</dbReference>
<keyword evidence="3" id="KW-1185">Reference proteome</keyword>
<dbReference type="PANTHER" id="PTHR10579">
    <property type="entry name" value="CALCIUM-ACTIVATED CHLORIDE CHANNEL REGULATOR"/>
    <property type="match status" value="1"/>
</dbReference>
<evidence type="ECO:0000313" key="2">
    <source>
        <dbReference type="EMBL" id="EGR34145.1"/>
    </source>
</evidence>
<protein>
    <submittedName>
        <fullName evidence="2">von willebrand factor type A domain protein</fullName>
        <ecNumber evidence="2">6.6.1.1</ecNumber>
    </submittedName>
</protein>
<dbReference type="InterPro" id="IPR002035">
    <property type="entry name" value="VWF_A"/>
</dbReference>
<organism evidence="2 3">
    <name type="scientific">Ichthyophthirius multifiliis</name>
    <name type="common">White spot disease agent</name>
    <name type="synonym">Ich</name>
    <dbReference type="NCBI Taxonomy" id="5932"/>
    <lineage>
        <taxon>Eukaryota</taxon>
        <taxon>Sar</taxon>
        <taxon>Alveolata</taxon>
        <taxon>Ciliophora</taxon>
        <taxon>Intramacronucleata</taxon>
        <taxon>Oligohymenophorea</taxon>
        <taxon>Hymenostomatida</taxon>
        <taxon>Ophryoglenina</taxon>
        <taxon>Ichthyophthirius</taxon>
    </lineage>
</organism>
<gene>
    <name evidence="2" type="ORF">IMG5_022880</name>
</gene>
<feature type="domain" description="VWFA" evidence="1">
    <location>
        <begin position="111"/>
        <end position="283"/>
    </location>
</feature>
<proteinExistence type="predicted"/>
<dbReference type="AlphaFoldDB" id="G0QKW1"/>
<dbReference type="InParanoid" id="G0QKW1"/>
<dbReference type="Gene3D" id="3.40.50.410">
    <property type="entry name" value="von Willebrand factor, type A domain"/>
    <property type="match status" value="1"/>
</dbReference>
<dbReference type="STRING" id="857967.G0QKW1"/>
<dbReference type="InterPro" id="IPR036465">
    <property type="entry name" value="vWFA_dom_sf"/>
</dbReference>
<name>G0QKW1_ICHMU</name>
<evidence type="ECO:0000313" key="3">
    <source>
        <dbReference type="Proteomes" id="UP000008983"/>
    </source>
</evidence>
<dbReference type="Pfam" id="PF00092">
    <property type="entry name" value="VWA"/>
    <property type="match status" value="1"/>
</dbReference>
<dbReference type="OrthoDB" id="309945at2759"/>
<sequence>MSNFQNYQSQNQDQYIFKENNSLNQCKYNDDDDIKKTDYKEIAKKQNTPEYDLEKGLSISVKTLQKHFQFNSKQEQQIPIMVSVKTLEQTMEQSEKQNIQNNSIENRPNIDLVCVIDNSGSMQGQKLENVKKALLFLLDFMKENDRLCLILFNSYGQRLCRLMTTNQQNKNEFQKIINQLFSNGGTDINSGMEIAFKVLKERKNQNPVSSIFLLSDGQDSSAEQKVQSSLQKHLPDEILTIHSFGFGSDHDPELMNKICAMKDGNFYYVEKIDQIDEFFVDALGGLFSVVAQDIKIDVNINIEDQNFNKYLKNCRVNKTYGDMWQCQKQNQNLTIKANQLISGVSKDYVFELTIPHQDVQKIEDFERNVELIKVQIQAIPINSEYTTSVVKNANLVLTLFTEFEKIAEDSEFHDDVEFNYLRVKAAEAMDLAIQEADLQRYDQGQLILQSMIKKIEFSCPQNKQKLQKIVEDLEECKIKAKPQVYEEIGKCQMMMKKNINYKQQSRAVEQMDINQNKLQQQMNYNIKIMKTAKK</sequence>
<dbReference type="GO" id="GO:0016851">
    <property type="term" value="F:magnesium chelatase activity"/>
    <property type="evidence" value="ECO:0007669"/>
    <property type="project" value="UniProtKB-EC"/>
</dbReference>
<dbReference type="OMA" id="TCAYKDA"/>
<dbReference type="EC" id="6.6.1.1" evidence="2"/>